<protein>
    <recommendedName>
        <fullName evidence="3">B box-type domain-containing protein</fullName>
    </recommendedName>
</protein>
<evidence type="ECO:0008006" key="3">
    <source>
        <dbReference type="Google" id="ProtNLM"/>
    </source>
</evidence>
<gene>
    <name evidence="1" type="ORF">RND81_13G127900</name>
</gene>
<evidence type="ECO:0000313" key="2">
    <source>
        <dbReference type="Proteomes" id="UP001443914"/>
    </source>
</evidence>
<keyword evidence="2" id="KW-1185">Reference proteome</keyword>
<comment type="caution">
    <text evidence="1">The sequence shown here is derived from an EMBL/GenBank/DDBJ whole genome shotgun (WGS) entry which is preliminary data.</text>
</comment>
<dbReference type="EMBL" id="JBDFQZ010000013">
    <property type="protein sequence ID" value="KAK9669414.1"/>
    <property type="molecule type" value="Genomic_DNA"/>
</dbReference>
<dbReference type="GO" id="GO:0005634">
    <property type="term" value="C:nucleus"/>
    <property type="evidence" value="ECO:0007669"/>
    <property type="project" value="TreeGrafter"/>
</dbReference>
<proteinExistence type="predicted"/>
<evidence type="ECO:0000313" key="1">
    <source>
        <dbReference type="EMBL" id="KAK9669414.1"/>
    </source>
</evidence>
<name>A0AAW1H2S6_SAPOF</name>
<dbReference type="AlphaFoldDB" id="A0AAW1H2S6"/>
<accession>A0AAW1H2S6</accession>
<dbReference type="GO" id="GO:0006355">
    <property type="term" value="P:regulation of DNA-templated transcription"/>
    <property type="evidence" value="ECO:0007669"/>
    <property type="project" value="TreeGrafter"/>
</dbReference>
<organism evidence="1 2">
    <name type="scientific">Saponaria officinalis</name>
    <name type="common">Common soapwort</name>
    <name type="synonym">Lychnis saponaria</name>
    <dbReference type="NCBI Taxonomy" id="3572"/>
    <lineage>
        <taxon>Eukaryota</taxon>
        <taxon>Viridiplantae</taxon>
        <taxon>Streptophyta</taxon>
        <taxon>Embryophyta</taxon>
        <taxon>Tracheophyta</taxon>
        <taxon>Spermatophyta</taxon>
        <taxon>Magnoliopsida</taxon>
        <taxon>eudicotyledons</taxon>
        <taxon>Gunneridae</taxon>
        <taxon>Pentapetalae</taxon>
        <taxon>Caryophyllales</taxon>
        <taxon>Caryophyllaceae</taxon>
        <taxon>Caryophylleae</taxon>
        <taxon>Saponaria</taxon>
    </lineage>
</organism>
<reference evidence="1" key="1">
    <citation type="submission" date="2024-03" db="EMBL/GenBank/DDBJ databases">
        <title>WGS assembly of Saponaria officinalis var. Norfolk2.</title>
        <authorList>
            <person name="Jenkins J."/>
            <person name="Shu S."/>
            <person name="Grimwood J."/>
            <person name="Barry K."/>
            <person name="Goodstein D."/>
            <person name="Schmutz J."/>
            <person name="Leebens-Mack J."/>
            <person name="Osbourn A."/>
        </authorList>
    </citation>
    <scope>NUCLEOTIDE SEQUENCE [LARGE SCALE GENOMIC DNA]</scope>
    <source>
        <strain evidence="1">JIC</strain>
    </source>
</reference>
<dbReference type="Proteomes" id="UP001443914">
    <property type="component" value="Unassembled WGS sequence"/>
</dbReference>
<sequence>MNTQCNMCETAEATVLCCADEAALCDSCDRKVHAANKLARFWFGFRHLPVRCLICCFYGMLCCFYRSKG</sequence>
<dbReference type="PANTHER" id="PTHR31832">
    <property type="entry name" value="B-BOX ZINC FINGER PROTEIN 22"/>
    <property type="match status" value="1"/>
</dbReference>
<dbReference type="InterPro" id="IPR051979">
    <property type="entry name" value="B-box_zinc_finger"/>
</dbReference>
<dbReference type="GO" id="GO:0009640">
    <property type="term" value="P:photomorphogenesis"/>
    <property type="evidence" value="ECO:0007669"/>
    <property type="project" value="TreeGrafter"/>
</dbReference>
<dbReference type="PANTHER" id="PTHR31832:SF68">
    <property type="entry name" value="B-BOX ZINC FINGER PROTEIN 22"/>
    <property type="match status" value="1"/>
</dbReference>